<dbReference type="InterPro" id="IPR013087">
    <property type="entry name" value="Znf_C2H2_type"/>
</dbReference>
<dbReference type="InterPro" id="IPR036236">
    <property type="entry name" value="Znf_C2H2_sf"/>
</dbReference>
<evidence type="ECO:0000256" key="6">
    <source>
        <dbReference type="ARBA" id="ARBA00023242"/>
    </source>
</evidence>
<evidence type="ECO:0000256" key="5">
    <source>
        <dbReference type="ARBA" id="ARBA00022833"/>
    </source>
</evidence>
<feature type="domain" description="C2H2-type" evidence="9">
    <location>
        <begin position="273"/>
        <end position="300"/>
    </location>
</feature>
<dbReference type="GO" id="GO:0005634">
    <property type="term" value="C:nucleus"/>
    <property type="evidence" value="ECO:0007669"/>
    <property type="project" value="UniProtKB-SubCell"/>
</dbReference>
<sequence>MNVANLVSTEWSEQSRNNSQPHLSPAPSLSGSVRKYDEYHEKPSPLTATTSYFSTVNSSQRTSPQLPLSPPADDQRKCSLPSISSLLEGMDNVPASKRARHDSGDYSRGFLPPTPPMRPCSGFTEGSSPASLPSGRSHSASISSAVSHPSHQQRTSLPSISASLQNTPIHPSERLSISSLASHDSSRLSHAIPSPSSTTASITTTATPSTSYYSTSEEKAYPRSHSTSAPVTPSTLVPPPPAMLSPVNHPGWQHHHYFPLSTTTSYPQNHERYVCRTCHKAFSRPSSLRIHSHSHTGEKPFRCTHAGCGKAFSVRSNMKRHERGCHSGRPMTATVV</sequence>
<keyword evidence="4 7" id="KW-0863">Zinc-finger</keyword>
<dbReference type="Pfam" id="PF00096">
    <property type="entry name" value="zf-C2H2"/>
    <property type="match status" value="2"/>
</dbReference>
<reference key="1">
    <citation type="journal article" date="2014" name="PLoS Genet.">
        <title>Signature Gene Expression Reveals Novel Clues to the Molecular Mechanisms of Dimorphic Transition in Penicillium marneffei.</title>
        <authorList>
            <person name="Yang E."/>
            <person name="Wang G."/>
            <person name="Cai J."/>
            <person name="Woo P.C."/>
            <person name="Lau S.K."/>
            <person name="Yuen K.-Y."/>
            <person name="Chow W.-N."/>
            <person name="Lin X."/>
        </authorList>
    </citation>
    <scope>NUCLEOTIDE SEQUENCE [LARGE SCALE GENOMIC DNA]</scope>
    <source>
        <strain>PM1</strain>
    </source>
</reference>
<accession>A0A093XNL1</accession>
<dbReference type="SUPFAM" id="SSF57667">
    <property type="entry name" value="beta-beta-alpha zinc fingers"/>
    <property type="match status" value="1"/>
</dbReference>
<evidence type="ECO:0000256" key="2">
    <source>
        <dbReference type="ARBA" id="ARBA00022723"/>
    </source>
</evidence>
<dbReference type="InterPro" id="IPR050331">
    <property type="entry name" value="Zinc_finger"/>
</dbReference>
<dbReference type="eggNOG" id="KOG1721">
    <property type="taxonomic scope" value="Eukaryota"/>
</dbReference>
<keyword evidence="5" id="KW-0862">Zinc</keyword>
<feature type="compositionally biased region" description="Basic and acidic residues" evidence="8">
    <location>
        <begin position="34"/>
        <end position="43"/>
    </location>
</feature>
<proteinExistence type="predicted"/>
<name>A0A093XNL1_TALMA</name>
<evidence type="ECO:0000256" key="4">
    <source>
        <dbReference type="ARBA" id="ARBA00022771"/>
    </source>
</evidence>
<dbReference type="AlphaFoldDB" id="A0A093XNL1"/>
<feature type="domain" description="C2H2-type" evidence="9">
    <location>
        <begin position="301"/>
        <end position="331"/>
    </location>
</feature>
<reference evidence="10" key="2">
    <citation type="journal article" date="2014" name="PLoS Genet.">
        <title>Signature gene expression reveals novel clues to the molecular mechanisms of dimorphic transition in Penicillium marneffei.</title>
        <authorList>
            <person name="Yang E."/>
            <person name="Wang G."/>
            <person name="Cai J."/>
            <person name="Woo P.C."/>
            <person name="Lau S.K."/>
            <person name="Yuen K.-Y."/>
            <person name="Chow W.-N."/>
            <person name="Lin X."/>
        </authorList>
    </citation>
    <scope>NUCLEOTIDE SEQUENCE</scope>
    <source>
        <strain evidence="10">PM1</strain>
    </source>
</reference>
<dbReference type="GO" id="GO:0008270">
    <property type="term" value="F:zinc ion binding"/>
    <property type="evidence" value="ECO:0007669"/>
    <property type="project" value="UniProtKB-KW"/>
</dbReference>
<dbReference type="FunFam" id="3.30.160.60:FF:001102">
    <property type="entry name" value="Transcription factor IIIA"/>
    <property type="match status" value="1"/>
</dbReference>
<evidence type="ECO:0000256" key="8">
    <source>
        <dbReference type="SAM" id="MobiDB-lite"/>
    </source>
</evidence>
<dbReference type="PANTHER" id="PTHR16515">
    <property type="entry name" value="PR DOMAIN ZINC FINGER PROTEIN"/>
    <property type="match status" value="1"/>
</dbReference>
<feature type="region of interest" description="Disordered" evidence="8">
    <location>
        <begin position="1"/>
        <end position="156"/>
    </location>
</feature>
<feature type="region of interest" description="Disordered" evidence="8">
    <location>
        <begin position="179"/>
        <end position="242"/>
    </location>
</feature>
<dbReference type="EMBL" id="JPOX01000017">
    <property type="protein sequence ID" value="KFX46823.1"/>
    <property type="molecule type" value="Genomic_DNA"/>
</dbReference>
<dbReference type="HOGENOM" id="CLU_053582_0_0_1"/>
<feature type="compositionally biased region" description="Low complexity" evidence="8">
    <location>
        <begin position="179"/>
        <end position="215"/>
    </location>
</feature>
<comment type="subcellular location">
    <subcellularLocation>
        <location evidence="1">Nucleus</location>
    </subcellularLocation>
</comment>
<feature type="compositionally biased region" description="Polar residues" evidence="8">
    <location>
        <begin position="46"/>
        <end position="66"/>
    </location>
</feature>
<organism evidence="10">
    <name type="scientific">Talaromyces marneffei PM1</name>
    <dbReference type="NCBI Taxonomy" id="1077442"/>
    <lineage>
        <taxon>Eukaryota</taxon>
        <taxon>Fungi</taxon>
        <taxon>Dikarya</taxon>
        <taxon>Ascomycota</taxon>
        <taxon>Pezizomycotina</taxon>
        <taxon>Eurotiomycetes</taxon>
        <taxon>Eurotiomycetidae</taxon>
        <taxon>Eurotiales</taxon>
        <taxon>Trichocomaceae</taxon>
        <taxon>Talaromyces</taxon>
        <taxon>Talaromyces sect. Talaromyces</taxon>
    </lineage>
</organism>
<dbReference type="PANTHER" id="PTHR16515:SF49">
    <property type="entry name" value="GASTRULA ZINC FINGER PROTEIN XLCGF49.1-LIKE-RELATED"/>
    <property type="match status" value="1"/>
</dbReference>
<keyword evidence="6" id="KW-0539">Nucleus</keyword>
<evidence type="ECO:0000259" key="9">
    <source>
        <dbReference type="PROSITE" id="PS50157"/>
    </source>
</evidence>
<feature type="compositionally biased region" description="Polar residues" evidence="8">
    <location>
        <begin position="1"/>
        <end position="31"/>
    </location>
</feature>
<feature type="compositionally biased region" description="Low complexity" evidence="8">
    <location>
        <begin position="226"/>
        <end position="235"/>
    </location>
</feature>
<protein>
    <submittedName>
        <fullName evidence="10">Zinc finger protein C25B8.19c</fullName>
    </submittedName>
</protein>
<gene>
    <name evidence="10" type="ORF">GQ26_0170930</name>
</gene>
<evidence type="ECO:0000256" key="1">
    <source>
        <dbReference type="ARBA" id="ARBA00004123"/>
    </source>
</evidence>
<dbReference type="GO" id="GO:0010468">
    <property type="term" value="P:regulation of gene expression"/>
    <property type="evidence" value="ECO:0007669"/>
    <property type="project" value="TreeGrafter"/>
</dbReference>
<feature type="compositionally biased region" description="Low complexity" evidence="8">
    <location>
        <begin position="134"/>
        <end position="150"/>
    </location>
</feature>
<comment type="caution">
    <text evidence="10">The sequence shown here is derived from an EMBL/GenBank/DDBJ whole genome shotgun (WGS) entry which is preliminary data.</text>
</comment>
<keyword evidence="2" id="KW-0479">Metal-binding</keyword>
<evidence type="ECO:0000256" key="7">
    <source>
        <dbReference type="PROSITE-ProRule" id="PRU00042"/>
    </source>
</evidence>
<dbReference type="PROSITE" id="PS50157">
    <property type="entry name" value="ZINC_FINGER_C2H2_2"/>
    <property type="match status" value="2"/>
</dbReference>
<dbReference type="PROSITE" id="PS00028">
    <property type="entry name" value="ZINC_FINGER_C2H2_1"/>
    <property type="match status" value="2"/>
</dbReference>
<evidence type="ECO:0000256" key="3">
    <source>
        <dbReference type="ARBA" id="ARBA00022737"/>
    </source>
</evidence>
<keyword evidence="3" id="KW-0677">Repeat</keyword>
<evidence type="ECO:0000313" key="10">
    <source>
        <dbReference type="EMBL" id="KFX46823.1"/>
    </source>
</evidence>
<dbReference type="SMART" id="SM00355">
    <property type="entry name" value="ZnF_C2H2"/>
    <property type="match status" value="2"/>
</dbReference>
<dbReference type="Gene3D" id="3.30.160.60">
    <property type="entry name" value="Classic Zinc Finger"/>
    <property type="match status" value="2"/>
</dbReference>